<dbReference type="OrthoDB" id="9797709at2"/>
<feature type="domain" description="Beta-lactamase-related" evidence="2">
    <location>
        <begin position="163"/>
        <end position="516"/>
    </location>
</feature>
<gene>
    <name evidence="3" type="ORF">AXX12_06220</name>
</gene>
<evidence type="ECO:0000256" key="1">
    <source>
        <dbReference type="ARBA" id="ARBA00022801"/>
    </source>
</evidence>
<name>A0A154BQA4_ANASB</name>
<dbReference type="InterPro" id="IPR001466">
    <property type="entry name" value="Beta-lactam-related"/>
</dbReference>
<dbReference type="Proteomes" id="UP000076268">
    <property type="component" value="Unassembled WGS sequence"/>
</dbReference>
<keyword evidence="4" id="KW-1185">Reference proteome</keyword>
<dbReference type="RefSeq" id="WP_066240778.1">
    <property type="nucleotide sequence ID" value="NZ_LSGP01000017.1"/>
</dbReference>
<organism evidence="3 4">
    <name type="scientific">Anaerosporomusa subterranea</name>
    <dbReference type="NCBI Taxonomy" id="1794912"/>
    <lineage>
        <taxon>Bacteria</taxon>
        <taxon>Bacillati</taxon>
        <taxon>Bacillota</taxon>
        <taxon>Negativicutes</taxon>
        <taxon>Acetonemataceae</taxon>
        <taxon>Anaerosporomusa</taxon>
    </lineage>
</organism>
<sequence>MFIRCATRTLLALYTTSLLVYAPLFAEPKIAHALPLNSTLAAGQNPALFPEPEPTSRVLARSRQTFKGYRGRGSLIIENAGATSADIYVNGYQVKAKTALGQPDGCATIDIGEYTVDGINTLKVLNVTPASAHVNVRIPYPELIWGEPTKVGFSAEKLAKVDSLINKEIAEGFPGAVLLIAKNGQIVKQKAYGYQQKYDGDRLLPNPPPMTVDTLFDLASNTKMFAVNLALQKLVSEGRVQIDDPVAKYISDFRGDGREAITLRQVITHSAGFAPEVHFFDPKQKEKGLYSRDQAVTRALLPKIPLAYRPGEKTVYSDTDYIILGFVIEAVSGHSLDSYVETEIYQPLGLNHILYNPIAKGFRPDRFAATERLGNSRDGRVNFPGIRRHTLKGEVHDEKAFYSLGGVSGHAGLFSQAYDLAVLGQTLLNGGGYGSYRLCNFATLQQFTKPSDQDLHYGLGWDKNNIWEFGPYASEQTIGHTGWTGTVTLIDPKHDLVVILLTNKIHAPVSAEDRDRFTTAKFETGKYGSIMALIYEAFLENPPER</sequence>
<dbReference type="SUPFAM" id="SSF56601">
    <property type="entry name" value="beta-lactamase/transpeptidase-like"/>
    <property type="match status" value="1"/>
</dbReference>
<comment type="caution">
    <text evidence="3">The sequence shown here is derived from an EMBL/GenBank/DDBJ whole genome shotgun (WGS) entry which is preliminary data.</text>
</comment>
<evidence type="ECO:0000259" key="2">
    <source>
        <dbReference type="Pfam" id="PF00144"/>
    </source>
</evidence>
<evidence type="ECO:0000313" key="4">
    <source>
        <dbReference type="Proteomes" id="UP000076268"/>
    </source>
</evidence>
<dbReference type="AlphaFoldDB" id="A0A154BQA4"/>
<evidence type="ECO:0000313" key="3">
    <source>
        <dbReference type="EMBL" id="KYZ76035.1"/>
    </source>
</evidence>
<dbReference type="PANTHER" id="PTHR43283">
    <property type="entry name" value="BETA-LACTAMASE-RELATED"/>
    <property type="match status" value="1"/>
</dbReference>
<protein>
    <recommendedName>
        <fullName evidence="2">Beta-lactamase-related domain-containing protein</fullName>
    </recommendedName>
</protein>
<dbReference type="STRING" id="1794912.AXX12_06220"/>
<dbReference type="Gene3D" id="3.40.710.10">
    <property type="entry name" value="DD-peptidase/beta-lactamase superfamily"/>
    <property type="match status" value="1"/>
</dbReference>
<dbReference type="PANTHER" id="PTHR43283:SF11">
    <property type="entry name" value="BETA-LACTAMASE-RELATED DOMAIN-CONTAINING PROTEIN"/>
    <property type="match status" value="1"/>
</dbReference>
<keyword evidence="1" id="KW-0378">Hydrolase</keyword>
<accession>A0A154BQA4</accession>
<proteinExistence type="predicted"/>
<dbReference type="NCBIfam" id="NF002968">
    <property type="entry name" value="PRK03642.1"/>
    <property type="match status" value="1"/>
</dbReference>
<dbReference type="GO" id="GO:0016787">
    <property type="term" value="F:hydrolase activity"/>
    <property type="evidence" value="ECO:0007669"/>
    <property type="project" value="UniProtKB-KW"/>
</dbReference>
<dbReference type="EMBL" id="LSGP01000017">
    <property type="protein sequence ID" value="KYZ76035.1"/>
    <property type="molecule type" value="Genomic_DNA"/>
</dbReference>
<dbReference type="InterPro" id="IPR012338">
    <property type="entry name" value="Beta-lactam/transpept-like"/>
</dbReference>
<dbReference type="InterPro" id="IPR050789">
    <property type="entry name" value="Diverse_Enzym_Activities"/>
</dbReference>
<reference evidence="3 4" key="1">
    <citation type="submission" date="2016-02" db="EMBL/GenBank/DDBJ databases">
        <title>Anaerosporomusa subterraneum gen. nov., sp. nov., a spore-forming obligate anaerobe isolated from saprolite.</title>
        <authorList>
            <person name="Choi J.K."/>
            <person name="Shah M."/>
            <person name="Yee N."/>
        </authorList>
    </citation>
    <scope>NUCLEOTIDE SEQUENCE [LARGE SCALE GENOMIC DNA]</scope>
    <source>
        <strain evidence="3 4">RU4</strain>
    </source>
</reference>
<dbReference type="Pfam" id="PF00144">
    <property type="entry name" value="Beta-lactamase"/>
    <property type="match status" value="1"/>
</dbReference>